<feature type="domain" description="Rho termination factor-like N-terminal" evidence="3">
    <location>
        <begin position="227"/>
        <end position="268"/>
    </location>
</feature>
<dbReference type="RefSeq" id="WP_154228570.1">
    <property type="nucleotide sequence ID" value="NZ_CP045309.1"/>
</dbReference>
<keyword evidence="5" id="KW-1185">Reference proteome</keyword>
<feature type="compositionally biased region" description="Polar residues" evidence="1">
    <location>
        <begin position="211"/>
        <end position="223"/>
    </location>
</feature>
<evidence type="ECO:0000256" key="1">
    <source>
        <dbReference type="SAM" id="MobiDB-lite"/>
    </source>
</evidence>
<feature type="region of interest" description="Disordered" evidence="1">
    <location>
        <begin position="267"/>
        <end position="327"/>
    </location>
</feature>
<dbReference type="SMART" id="SM00959">
    <property type="entry name" value="Rho_N"/>
    <property type="match status" value="3"/>
</dbReference>
<proteinExistence type="predicted"/>
<feature type="compositionally biased region" description="Basic and acidic residues" evidence="1">
    <location>
        <begin position="306"/>
        <end position="317"/>
    </location>
</feature>
<feature type="domain" description="Rho termination factor-like N-terminal" evidence="3">
    <location>
        <begin position="145"/>
        <end position="186"/>
    </location>
</feature>
<organism evidence="4 5">
    <name type="scientific">Micromonospora terminaliae</name>
    <dbReference type="NCBI Taxonomy" id="1914461"/>
    <lineage>
        <taxon>Bacteria</taxon>
        <taxon>Bacillati</taxon>
        <taxon>Actinomycetota</taxon>
        <taxon>Actinomycetes</taxon>
        <taxon>Micromonosporales</taxon>
        <taxon>Micromonosporaceae</taxon>
        <taxon>Micromonospora</taxon>
    </lineage>
</organism>
<evidence type="ECO:0000313" key="5">
    <source>
        <dbReference type="Proteomes" id="UP000402241"/>
    </source>
</evidence>
<dbReference type="SMART" id="SM00513">
    <property type="entry name" value="SAP"/>
    <property type="match status" value="3"/>
</dbReference>
<feature type="compositionally biased region" description="Polar residues" evidence="1">
    <location>
        <begin position="16"/>
        <end position="26"/>
    </location>
</feature>
<evidence type="ECO:0000259" key="3">
    <source>
        <dbReference type="SMART" id="SM00959"/>
    </source>
</evidence>
<sequence length="383" mass="40082">MAKQHTARRGSGAAATKNQPGNQTPDTPDINESEIARLKVDQLRDRLRRRGVTGTAEMRKPELVDALIRALREGRKTTGSRGGTTARGTTARGGSGSGRDRTSSGPGRRGTGGRSGAGSAPRGRGKSGEQPGNQTPDTPDINESEIARLTVDQLRDRLRRRGVTGTAEMRKPELVDTLIQALREGRKTTRSRGSSGSGGGSGSASRRSTGEQPGNQTPNTPDINESEIARLTVDQLRDRLRRRGVTGTAEMRKPELVDTLIQALVEGRKTTRSRSGSGSGGGSGSRGSSASRATSGSARVPRSRSGAHDAEEGDRQPVRVTGDAGAASTLAAADRVVASMVPPEVDRVDEVVTPEGTMITIGAGQAVESVDSPPLPGTRKPRP</sequence>
<dbReference type="Proteomes" id="UP000402241">
    <property type="component" value="Chromosome"/>
</dbReference>
<feature type="domain" description="SAP" evidence="2">
    <location>
        <begin position="35"/>
        <end position="71"/>
    </location>
</feature>
<feature type="domain" description="SAP" evidence="2">
    <location>
        <begin position="146"/>
        <end position="182"/>
    </location>
</feature>
<feature type="compositionally biased region" description="Low complexity" evidence="1">
    <location>
        <begin position="77"/>
        <end position="90"/>
    </location>
</feature>
<feature type="compositionally biased region" description="Gly residues" evidence="1">
    <location>
        <begin position="107"/>
        <end position="116"/>
    </location>
</feature>
<evidence type="ECO:0008006" key="6">
    <source>
        <dbReference type="Google" id="ProtNLM"/>
    </source>
</evidence>
<feature type="compositionally biased region" description="Low complexity" evidence="1">
    <location>
        <begin position="286"/>
        <end position="299"/>
    </location>
</feature>
<accession>A0ABX6E659</accession>
<gene>
    <name evidence="4" type="ORF">GCE86_21210</name>
</gene>
<name>A0ABX6E659_9ACTN</name>
<evidence type="ECO:0000313" key="4">
    <source>
        <dbReference type="EMBL" id="QGL49314.1"/>
    </source>
</evidence>
<feature type="compositionally biased region" description="Basic and acidic residues" evidence="1">
    <location>
        <begin position="34"/>
        <end position="45"/>
    </location>
</feature>
<dbReference type="InterPro" id="IPR011112">
    <property type="entry name" value="Rho-like_N"/>
</dbReference>
<protein>
    <recommendedName>
        <fullName evidence="6">Rho termination factor N-terminal domain-containing protein</fullName>
    </recommendedName>
</protein>
<reference evidence="4 5" key="1">
    <citation type="submission" date="2019-10" db="EMBL/GenBank/DDBJ databases">
        <title>Genome Sequence of Micromonospora terminaliae DSM 101760.</title>
        <authorList>
            <person name="Guo L."/>
        </authorList>
    </citation>
    <scope>NUCLEOTIDE SEQUENCE [LARGE SCALE GENOMIC DNA]</scope>
    <source>
        <strain evidence="4 5">DSM 101760</strain>
    </source>
</reference>
<feature type="region of interest" description="Disordered" evidence="1">
    <location>
        <begin position="183"/>
        <end position="230"/>
    </location>
</feature>
<evidence type="ECO:0000259" key="2">
    <source>
        <dbReference type="SMART" id="SM00513"/>
    </source>
</evidence>
<feature type="domain" description="SAP" evidence="2">
    <location>
        <begin position="228"/>
        <end position="264"/>
    </location>
</feature>
<feature type="domain" description="Rho termination factor-like N-terminal" evidence="3">
    <location>
        <begin position="34"/>
        <end position="75"/>
    </location>
</feature>
<feature type="region of interest" description="Disordered" evidence="1">
    <location>
        <begin position="362"/>
        <end position="383"/>
    </location>
</feature>
<dbReference type="InterPro" id="IPR003034">
    <property type="entry name" value="SAP_dom"/>
</dbReference>
<dbReference type="EMBL" id="CP045309">
    <property type="protein sequence ID" value="QGL49314.1"/>
    <property type="molecule type" value="Genomic_DNA"/>
</dbReference>
<feature type="region of interest" description="Disordered" evidence="1">
    <location>
        <begin position="1"/>
        <end position="149"/>
    </location>
</feature>